<sequence>MTEEKRGKGGLRIDPFELKLAREVERLLFPKSSPVCTWNCIGVKNRTAGMLGGDYFDAITLPDSRLALIVGDVTGHGLHASVVMSMLYGFIHHAAFDQIEPKELAAQVNAFLSHFAERSRTFDLYFSTTLFMGIIDPTTLELDYINAGHVPPLIRRADGIIELSPTTNPLGYFGTLDIPPASFSLEAGDRLLLYTDGIIEAVNPAGDRFGLERLKEALAGNVPDHLEFLDRVFADLRSFGAVDPPEDDCTLLVVDIHGPVPP</sequence>
<comment type="caution">
    <text evidence="3">The sequence shown here is derived from an EMBL/GenBank/DDBJ whole genome shotgun (WGS) entry which is preliminary data.</text>
</comment>
<dbReference type="AlphaFoldDB" id="A0A9W6FZH3"/>
<reference evidence="3" key="1">
    <citation type="submission" date="2022-12" db="EMBL/GenBank/DDBJ databases">
        <title>Reference genome sequencing for broad-spectrum identification of bacterial and archaeal isolates by mass spectrometry.</title>
        <authorList>
            <person name="Sekiguchi Y."/>
            <person name="Tourlousse D.M."/>
        </authorList>
    </citation>
    <scope>NUCLEOTIDE SEQUENCE</scope>
    <source>
        <strain evidence="3">H2</strain>
    </source>
</reference>
<organism evidence="3 4">
    <name type="scientific">Geobacter hydrogenophilus</name>
    <dbReference type="NCBI Taxonomy" id="40983"/>
    <lineage>
        <taxon>Bacteria</taxon>
        <taxon>Pseudomonadati</taxon>
        <taxon>Thermodesulfobacteriota</taxon>
        <taxon>Desulfuromonadia</taxon>
        <taxon>Geobacterales</taxon>
        <taxon>Geobacteraceae</taxon>
        <taxon>Geobacter</taxon>
    </lineage>
</organism>
<protein>
    <submittedName>
        <fullName evidence="3">Serine phosphatase</fullName>
    </submittedName>
</protein>
<evidence type="ECO:0000313" key="4">
    <source>
        <dbReference type="Proteomes" id="UP001144352"/>
    </source>
</evidence>
<evidence type="ECO:0000313" key="3">
    <source>
        <dbReference type="EMBL" id="GLI37955.1"/>
    </source>
</evidence>
<name>A0A9W6FZH3_9BACT</name>
<feature type="domain" description="PPM-type phosphatase" evidence="2">
    <location>
        <begin position="40"/>
        <end position="256"/>
    </location>
</feature>
<dbReference type="InterPro" id="IPR001932">
    <property type="entry name" value="PPM-type_phosphatase-like_dom"/>
</dbReference>
<dbReference type="Pfam" id="PF07228">
    <property type="entry name" value="SpoIIE"/>
    <property type="match status" value="1"/>
</dbReference>
<dbReference type="GO" id="GO:0016791">
    <property type="term" value="F:phosphatase activity"/>
    <property type="evidence" value="ECO:0007669"/>
    <property type="project" value="TreeGrafter"/>
</dbReference>
<evidence type="ECO:0000256" key="1">
    <source>
        <dbReference type="ARBA" id="ARBA00022801"/>
    </source>
</evidence>
<evidence type="ECO:0000259" key="2">
    <source>
        <dbReference type="SMART" id="SM00331"/>
    </source>
</evidence>
<dbReference type="PANTHER" id="PTHR43156:SF2">
    <property type="entry name" value="STAGE II SPORULATION PROTEIN E"/>
    <property type="match status" value="1"/>
</dbReference>
<dbReference type="EMBL" id="BSDS01000001">
    <property type="protein sequence ID" value="GLI37955.1"/>
    <property type="molecule type" value="Genomic_DNA"/>
</dbReference>
<dbReference type="PANTHER" id="PTHR43156">
    <property type="entry name" value="STAGE II SPORULATION PROTEIN E-RELATED"/>
    <property type="match status" value="1"/>
</dbReference>
<dbReference type="InterPro" id="IPR036457">
    <property type="entry name" value="PPM-type-like_dom_sf"/>
</dbReference>
<gene>
    <name evidence="3" type="ORF">GHYDROH2_14560</name>
</gene>
<accession>A0A9W6FZH3</accession>
<keyword evidence="1" id="KW-0378">Hydrolase</keyword>
<proteinExistence type="predicted"/>
<dbReference type="SUPFAM" id="SSF81606">
    <property type="entry name" value="PP2C-like"/>
    <property type="match status" value="1"/>
</dbReference>
<dbReference type="Proteomes" id="UP001144352">
    <property type="component" value="Unassembled WGS sequence"/>
</dbReference>
<dbReference type="Gene3D" id="3.60.40.10">
    <property type="entry name" value="PPM-type phosphatase domain"/>
    <property type="match status" value="1"/>
</dbReference>
<dbReference type="RefSeq" id="WP_214185563.1">
    <property type="nucleotide sequence ID" value="NZ_BSDS01000001.1"/>
</dbReference>
<dbReference type="SMART" id="SM00331">
    <property type="entry name" value="PP2C_SIG"/>
    <property type="match status" value="1"/>
</dbReference>
<dbReference type="InterPro" id="IPR052016">
    <property type="entry name" value="Bact_Sigma-Reg"/>
</dbReference>
<keyword evidence="4" id="KW-1185">Reference proteome</keyword>